<sequence length="312" mass="35371">MSLPFIEIIEATTPDPNLLMWKFTDEDKEIKNGAKLTVRESQVAVFLNEGQLADIFQPGLHTLSTENIPVISRLKGWKYGFNSPFKADVYFVNTRQFVNNKWGTPAPIMMRDPEFGQVRVRAFGTFDIQIKDLAVFFRQYAGSYQTFTIFELQHELRDFIAPKFGEVLAQQNISVKDIAGNVTELGKKIEPFLKPYFSQFGIELISFTITSVTLPDEVSAHYDKITNMNMVTDMDKFTKFNTAQAIGEKGTALNEATTNAIAMGMMMNQVKQVNQPQDDITSKLQKLKTLFESGLIDEAEYKAKKADLIDKL</sequence>
<dbReference type="InterPro" id="IPR036013">
    <property type="entry name" value="Band_7/SPFH_dom_sf"/>
</dbReference>
<protein>
    <submittedName>
        <fullName evidence="3">SPFH domain-containing protein</fullName>
    </submittedName>
</protein>
<organism evidence="3 4">
    <name type="scientific">Ohtaekwangia kribbensis</name>
    <dbReference type="NCBI Taxonomy" id="688913"/>
    <lineage>
        <taxon>Bacteria</taxon>
        <taxon>Pseudomonadati</taxon>
        <taxon>Bacteroidota</taxon>
        <taxon>Cytophagia</taxon>
        <taxon>Cytophagales</taxon>
        <taxon>Fulvivirgaceae</taxon>
        <taxon>Ohtaekwangia</taxon>
    </lineage>
</organism>
<reference evidence="4" key="1">
    <citation type="journal article" date="2019" name="Int. J. Syst. Evol. Microbiol.">
        <title>The Global Catalogue of Microorganisms (GCM) 10K type strain sequencing project: providing services to taxonomists for standard genome sequencing and annotation.</title>
        <authorList>
            <consortium name="The Broad Institute Genomics Platform"/>
            <consortium name="The Broad Institute Genome Sequencing Center for Infectious Disease"/>
            <person name="Wu L."/>
            <person name="Ma J."/>
        </authorList>
    </citation>
    <scope>NUCLEOTIDE SEQUENCE [LARGE SCALE GENOMIC DNA]</scope>
    <source>
        <strain evidence="4">CCUG 58938</strain>
    </source>
</reference>
<evidence type="ECO:0000313" key="3">
    <source>
        <dbReference type="EMBL" id="MFD1002740.1"/>
    </source>
</evidence>
<proteinExistence type="predicted"/>
<evidence type="ECO:0000313" key="4">
    <source>
        <dbReference type="Proteomes" id="UP001597112"/>
    </source>
</evidence>
<name>A0ABW3K9Q7_9BACT</name>
<dbReference type="Proteomes" id="UP001597112">
    <property type="component" value="Unassembled WGS sequence"/>
</dbReference>
<dbReference type="PANTHER" id="PTHR37826:SF2">
    <property type="entry name" value="ZINC-RIBBON DOMAIN-CONTAINING PROTEIN"/>
    <property type="match status" value="1"/>
</dbReference>
<accession>A0ABW3K9Q7</accession>
<dbReference type="Pfam" id="PF13421">
    <property type="entry name" value="Band_7_1"/>
    <property type="match status" value="1"/>
</dbReference>
<evidence type="ECO:0000259" key="2">
    <source>
        <dbReference type="Pfam" id="PF13421"/>
    </source>
</evidence>
<dbReference type="CDD" id="cd03408">
    <property type="entry name" value="SPFH_like_u1"/>
    <property type="match status" value="1"/>
</dbReference>
<dbReference type="SUPFAM" id="SSF117892">
    <property type="entry name" value="Band 7/SPFH domain"/>
    <property type="match status" value="1"/>
</dbReference>
<dbReference type="EMBL" id="JBHTKA010000013">
    <property type="protein sequence ID" value="MFD1002740.1"/>
    <property type="molecule type" value="Genomic_DNA"/>
</dbReference>
<dbReference type="RefSeq" id="WP_377584330.1">
    <property type="nucleotide sequence ID" value="NZ_JBHTKA010000013.1"/>
</dbReference>
<feature type="domain" description="SPFH" evidence="2">
    <location>
        <begin position="20"/>
        <end position="229"/>
    </location>
</feature>
<keyword evidence="4" id="KW-1185">Reference proteome</keyword>
<dbReference type="InterPro" id="IPR018649">
    <property type="entry name" value="SHOCT"/>
</dbReference>
<gene>
    <name evidence="3" type="ORF">ACFQ21_25670</name>
</gene>
<comment type="caution">
    <text evidence="3">The sequence shown here is derived from an EMBL/GenBank/DDBJ whole genome shotgun (WGS) entry which is preliminary data.</text>
</comment>
<dbReference type="Pfam" id="PF09851">
    <property type="entry name" value="SHOCT"/>
    <property type="match status" value="1"/>
</dbReference>
<dbReference type="InterPro" id="IPR033880">
    <property type="entry name" value="SPFH_YdjI"/>
</dbReference>
<feature type="domain" description="SHOCT" evidence="1">
    <location>
        <begin position="283"/>
        <end position="308"/>
    </location>
</feature>
<dbReference type="PANTHER" id="PTHR37826">
    <property type="entry name" value="FLOTILLIN BAND_7_5 DOMAIN PROTEIN"/>
    <property type="match status" value="1"/>
</dbReference>
<evidence type="ECO:0000259" key="1">
    <source>
        <dbReference type="Pfam" id="PF09851"/>
    </source>
</evidence>